<feature type="compositionally biased region" description="Basic and acidic residues" evidence="1">
    <location>
        <begin position="192"/>
        <end position="227"/>
    </location>
</feature>
<feature type="compositionally biased region" description="Basic and acidic residues" evidence="1">
    <location>
        <begin position="442"/>
        <end position="467"/>
    </location>
</feature>
<feature type="compositionally biased region" description="Basic and acidic residues" evidence="1">
    <location>
        <begin position="309"/>
        <end position="369"/>
    </location>
</feature>
<dbReference type="GO" id="GO:0005829">
    <property type="term" value="C:cytosol"/>
    <property type="evidence" value="ECO:0007669"/>
    <property type="project" value="TreeGrafter"/>
</dbReference>
<feature type="region of interest" description="Disordered" evidence="1">
    <location>
        <begin position="493"/>
        <end position="524"/>
    </location>
</feature>
<feature type="region of interest" description="Disordered" evidence="1">
    <location>
        <begin position="582"/>
        <end position="604"/>
    </location>
</feature>
<dbReference type="PANTHER" id="PTHR47877">
    <property type="entry name" value="LATE EMBRYOGENESIS ABUNDANT DOMAIN-CONTAINING PROTEIN / LEA DOMAIN-CONTAINING PROTEIN"/>
    <property type="match status" value="1"/>
</dbReference>
<reference evidence="2 3" key="1">
    <citation type="submission" date="2024-01" db="EMBL/GenBank/DDBJ databases">
        <title>The genomes of 5 underutilized Papilionoideae crops provide insights into root nodulation and disease resistanc.</title>
        <authorList>
            <person name="Jiang F."/>
        </authorList>
    </citation>
    <scope>NUCLEOTIDE SEQUENCE [LARGE SCALE GENOMIC DNA]</scope>
    <source>
        <strain evidence="2">LVBAO_FW01</strain>
        <tissue evidence="2">Leaves</tissue>
    </source>
</reference>
<feature type="compositionally biased region" description="Basic and acidic residues" evidence="1">
    <location>
        <begin position="112"/>
        <end position="170"/>
    </location>
</feature>
<feature type="compositionally biased region" description="Basic and acidic residues" evidence="1">
    <location>
        <begin position="249"/>
        <end position="270"/>
    </location>
</feature>
<dbReference type="PANTHER" id="PTHR47877:SF3">
    <property type="entry name" value="LATE EMBRYOGENESIS ABUNDANT DOMAIN-CONTAINING PROTEIN _ LEA DOMAIN-CONTAINING PROTEIN"/>
    <property type="match status" value="1"/>
</dbReference>
<proteinExistence type="predicted"/>
<sequence length="604" mass="66532">MASEQMVRRKNIPSEEHTQDKGKGEREIGQKEKGRELLSDRARSANIAKDKEAEEGRREAQSGGAVQHMGKTKGEEKKGLGEKEKLESRAREVVGREGNKEDKQRSSPIGKVEAEKARTTGKTRDEAQPREKAETKEGGGEEQAREREGANEEKKEQPSLEDISKNRAEAQQKSMDAIASAQERYRRANQALKKDGGEEQAREREGANEEKKEQLSLEDISKNRAEAQQKSMDAIASAQERYRRANQALKKDGGEEQGREREGERADEKGQPNLGDISKNRAEAPQKSMDAIASAQERYQGANQALKKGGGEEQGRERQEKGEEKEQPSLEEISKSRAEAQQKVKERNERAIKEKETQGKDVTKEKDEQGYAGAKDVPKERATKEKELQGKDVTKEKDQQKGQQGHAEAKDVAKEKDATLDEIGKSAAKEKDQQKGQQGYAESKDVGKERDATAETDKSAAKDAEDLKDMGTLAGWSAEHYSAEIIVEAKGVAQNQEYKERPSAKSTPESFQGGEETHGLRGKGVLGAVGETVAEIGGNIMKPAQKVQQHQGEEGRGGGVFNAVGEAIVEIAETTKVIVAGEGETEARTTHEHDHGKQGEFKYD</sequence>
<evidence type="ECO:0000313" key="3">
    <source>
        <dbReference type="Proteomes" id="UP001367508"/>
    </source>
</evidence>
<protein>
    <submittedName>
        <fullName evidence="2">Uncharacterized protein</fullName>
    </submittedName>
</protein>
<dbReference type="Proteomes" id="UP001367508">
    <property type="component" value="Unassembled WGS sequence"/>
</dbReference>
<feature type="compositionally biased region" description="Basic and acidic residues" evidence="1">
    <location>
        <begin position="585"/>
        <end position="604"/>
    </location>
</feature>
<keyword evidence="3" id="KW-1185">Reference proteome</keyword>
<organism evidence="2 3">
    <name type="scientific">Canavalia gladiata</name>
    <name type="common">Sword bean</name>
    <name type="synonym">Dolichos gladiatus</name>
    <dbReference type="NCBI Taxonomy" id="3824"/>
    <lineage>
        <taxon>Eukaryota</taxon>
        <taxon>Viridiplantae</taxon>
        <taxon>Streptophyta</taxon>
        <taxon>Embryophyta</taxon>
        <taxon>Tracheophyta</taxon>
        <taxon>Spermatophyta</taxon>
        <taxon>Magnoliopsida</taxon>
        <taxon>eudicotyledons</taxon>
        <taxon>Gunneridae</taxon>
        <taxon>Pentapetalae</taxon>
        <taxon>rosids</taxon>
        <taxon>fabids</taxon>
        <taxon>Fabales</taxon>
        <taxon>Fabaceae</taxon>
        <taxon>Papilionoideae</taxon>
        <taxon>50 kb inversion clade</taxon>
        <taxon>NPAAA clade</taxon>
        <taxon>indigoferoid/millettioid clade</taxon>
        <taxon>Phaseoleae</taxon>
        <taxon>Canavalia</taxon>
    </lineage>
</organism>
<accession>A0AAN9PUL6</accession>
<dbReference type="EMBL" id="JAYMYQ010000009">
    <property type="protein sequence ID" value="KAK7312860.1"/>
    <property type="molecule type" value="Genomic_DNA"/>
</dbReference>
<evidence type="ECO:0000313" key="2">
    <source>
        <dbReference type="EMBL" id="KAK7312860.1"/>
    </source>
</evidence>
<feature type="compositionally biased region" description="Basic and acidic residues" evidence="1">
    <location>
        <begin position="407"/>
        <end position="434"/>
    </location>
</feature>
<gene>
    <name evidence="2" type="ORF">VNO77_37055</name>
</gene>
<feature type="compositionally biased region" description="Basic and acidic residues" evidence="1">
    <location>
        <begin position="376"/>
        <end position="400"/>
    </location>
</feature>
<feature type="compositionally biased region" description="Basic and acidic residues" evidence="1">
    <location>
        <begin position="72"/>
        <end position="105"/>
    </location>
</feature>
<dbReference type="GO" id="GO:0009631">
    <property type="term" value="P:cold acclimation"/>
    <property type="evidence" value="ECO:0007669"/>
    <property type="project" value="TreeGrafter"/>
</dbReference>
<evidence type="ECO:0000256" key="1">
    <source>
        <dbReference type="SAM" id="MobiDB-lite"/>
    </source>
</evidence>
<feature type="region of interest" description="Disordered" evidence="1">
    <location>
        <begin position="1"/>
        <end position="467"/>
    </location>
</feature>
<name>A0AAN9PUL6_CANGL</name>
<feature type="compositionally biased region" description="Basic and acidic residues" evidence="1">
    <location>
        <begin position="12"/>
        <end position="60"/>
    </location>
</feature>
<comment type="caution">
    <text evidence="2">The sequence shown here is derived from an EMBL/GenBank/DDBJ whole genome shotgun (WGS) entry which is preliminary data.</text>
</comment>
<dbReference type="AlphaFoldDB" id="A0AAN9PUL6"/>